<protein>
    <submittedName>
        <fullName evidence="7">MoxR family ATPase</fullName>
    </submittedName>
    <submittedName>
        <fullName evidence="6">MoxR-like ATPase</fullName>
    </submittedName>
</protein>
<evidence type="ECO:0000313" key="6">
    <source>
        <dbReference type="EMBL" id="AXX86415.1"/>
    </source>
</evidence>
<dbReference type="Proteomes" id="UP000224740">
    <property type="component" value="Unassembled WGS sequence"/>
</dbReference>
<feature type="domain" description="ATPase AAA-3" evidence="4">
    <location>
        <begin position="37"/>
        <end position="167"/>
    </location>
</feature>
<feature type="domain" description="ChlI/MoxR AAA lid" evidence="5">
    <location>
        <begin position="242"/>
        <end position="310"/>
    </location>
</feature>
<dbReference type="Gene3D" id="1.10.8.80">
    <property type="entry name" value="Magnesium chelatase subunit I, C-Terminal domain"/>
    <property type="match status" value="1"/>
</dbReference>
<evidence type="ECO:0000313" key="7">
    <source>
        <dbReference type="EMBL" id="PHO15495.1"/>
    </source>
</evidence>
<dbReference type="InterPro" id="IPR041628">
    <property type="entry name" value="ChlI/MoxR_AAA_lid"/>
</dbReference>
<dbReference type="Gene3D" id="3.40.50.300">
    <property type="entry name" value="P-loop containing nucleotide triphosphate hydrolases"/>
    <property type="match status" value="1"/>
</dbReference>
<reference evidence="6 9" key="3">
    <citation type="submission" date="2018-08" db="EMBL/GenBank/DDBJ databases">
        <title>Complete genome of the Arcobacter marinus type strain JCM 15502.</title>
        <authorList>
            <person name="Miller W.G."/>
            <person name="Yee E."/>
            <person name="Huynh S."/>
            <person name="Parker C.T."/>
        </authorList>
    </citation>
    <scope>NUCLEOTIDE SEQUENCE [LARGE SCALE GENOMIC DNA]</scope>
    <source>
        <strain evidence="6 9">JCM 15502</strain>
    </source>
</reference>
<dbReference type="AlphaFoldDB" id="A0A347TII7"/>
<dbReference type="RefSeq" id="WP_079577345.1">
    <property type="nucleotide sequence ID" value="NZ_CP032101.1"/>
</dbReference>
<evidence type="ECO:0000256" key="1">
    <source>
        <dbReference type="ARBA" id="ARBA00022741"/>
    </source>
</evidence>
<proteinExistence type="inferred from homology"/>
<dbReference type="PANTHER" id="PTHR42759:SF1">
    <property type="entry name" value="MAGNESIUM-CHELATASE SUBUNIT CHLD"/>
    <property type="match status" value="1"/>
</dbReference>
<keyword evidence="1" id="KW-0547">Nucleotide-binding</keyword>
<keyword evidence="8" id="KW-1185">Reference proteome</keyword>
<name>A0A347TII7_9BACT</name>
<dbReference type="FunFam" id="3.40.50.300:FF:000640">
    <property type="entry name" value="MoxR family ATPase"/>
    <property type="match status" value="1"/>
</dbReference>
<dbReference type="EMBL" id="CP032101">
    <property type="protein sequence ID" value="AXX86415.1"/>
    <property type="molecule type" value="Genomic_DNA"/>
</dbReference>
<organism evidence="6 9">
    <name type="scientific">Malaciobacter marinus</name>
    <dbReference type="NCBI Taxonomy" id="505249"/>
    <lineage>
        <taxon>Bacteria</taxon>
        <taxon>Pseudomonadati</taxon>
        <taxon>Campylobacterota</taxon>
        <taxon>Epsilonproteobacteria</taxon>
        <taxon>Campylobacterales</taxon>
        <taxon>Arcobacteraceae</taxon>
        <taxon>Malaciobacter</taxon>
    </lineage>
</organism>
<dbReference type="KEGG" id="amar:AMRN_0660"/>
<dbReference type="Pfam" id="PF07726">
    <property type="entry name" value="AAA_3"/>
    <property type="match status" value="1"/>
</dbReference>
<dbReference type="GO" id="GO:0005524">
    <property type="term" value="F:ATP binding"/>
    <property type="evidence" value="ECO:0007669"/>
    <property type="project" value="UniProtKB-KW"/>
</dbReference>
<sequence>MNSFKTIMQIKNELAKKIVGQEEMIDALLIGLLTNGHILLEGVPGLAKTTTVNSLAKVINVDFKRVQFTPDLLPSDIIGAQIYDMKTGEFKIKKGPIFTNLLLADEINRAPAKVQSALLEVMQERQVTIAENSFKIDKPFLVLATQNPIEQEGAYTLPEAQLDRFMFKIVVSYNTKEQEYEIAKMASSNEKINLEKIITKEELFKLKDEILNVHIDKELEEYIVDIICATRDPKSYGLEELSEQIEFGASPRATIDMFKAVKAQAYLRGNDYVSPIDIALLVKNILRHRIILSYEAQAQDINVDDVIDKIVEKINIP</sequence>
<dbReference type="GO" id="GO:0016887">
    <property type="term" value="F:ATP hydrolysis activity"/>
    <property type="evidence" value="ECO:0007669"/>
    <property type="project" value="InterPro"/>
</dbReference>
<dbReference type="CDD" id="cd00009">
    <property type="entry name" value="AAA"/>
    <property type="match status" value="1"/>
</dbReference>
<dbReference type="InterPro" id="IPR011703">
    <property type="entry name" value="ATPase_AAA-3"/>
</dbReference>
<evidence type="ECO:0000313" key="9">
    <source>
        <dbReference type="Proteomes" id="UP000264693"/>
    </source>
</evidence>
<evidence type="ECO:0000256" key="3">
    <source>
        <dbReference type="ARBA" id="ARBA00061607"/>
    </source>
</evidence>
<evidence type="ECO:0000313" key="8">
    <source>
        <dbReference type="Proteomes" id="UP000224740"/>
    </source>
</evidence>
<accession>A0A347TII7</accession>
<evidence type="ECO:0000256" key="2">
    <source>
        <dbReference type="ARBA" id="ARBA00022840"/>
    </source>
</evidence>
<keyword evidence="2" id="KW-0067">ATP-binding</keyword>
<comment type="similarity">
    <text evidence="3">Belongs to the MoxR family.</text>
</comment>
<dbReference type="InterPro" id="IPR027417">
    <property type="entry name" value="P-loop_NTPase"/>
</dbReference>
<dbReference type="Pfam" id="PF17863">
    <property type="entry name" value="AAA_lid_2"/>
    <property type="match status" value="1"/>
</dbReference>
<reference evidence="8" key="1">
    <citation type="submission" date="2017-09" db="EMBL/GenBank/DDBJ databases">
        <title>Arcobacter canalis sp. nov., a new species isolated from a water canal contaminated with urban sewage.</title>
        <authorList>
            <person name="Perez-Cataluna A."/>
            <person name="Salas-Masso N."/>
            <person name="Figueras M.J."/>
        </authorList>
    </citation>
    <scope>NUCLEOTIDE SEQUENCE [LARGE SCALE GENOMIC DNA]</scope>
    <source>
        <strain evidence="8">CECT 7727</strain>
    </source>
</reference>
<dbReference type="PANTHER" id="PTHR42759">
    <property type="entry name" value="MOXR FAMILY PROTEIN"/>
    <property type="match status" value="1"/>
</dbReference>
<dbReference type="PIRSF" id="PIRSF002849">
    <property type="entry name" value="AAA_ATPase_chaperone_MoxR_prd"/>
    <property type="match status" value="1"/>
</dbReference>
<reference evidence="7" key="2">
    <citation type="submission" date="2017-09" db="EMBL/GenBank/DDBJ databases">
        <authorList>
            <person name="Perez-Cataluna A."/>
            <person name="Figueras M.J."/>
            <person name="Salas-Masso N."/>
        </authorList>
    </citation>
    <scope>NUCLEOTIDE SEQUENCE</scope>
    <source>
        <strain evidence="7">CECT 7727</strain>
    </source>
</reference>
<evidence type="ECO:0000259" key="4">
    <source>
        <dbReference type="Pfam" id="PF07726"/>
    </source>
</evidence>
<dbReference type="EMBL" id="NXAO01000026">
    <property type="protein sequence ID" value="PHO15495.1"/>
    <property type="molecule type" value="Genomic_DNA"/>
</dbReference>
<dbReference type="InterPro" id="IPR050764">
    <property type="entry name" value="CbbQ/NirQ/NorQ/GpvN"/>
</dbReference>
<gene>
    <name evidence="6" type="ORF">AMRN_0660</name>
    <name evidence="7" type="ORF">CPH92_06735</name>
</gene>
<dbReference type="Proteomes" id="UP000264693">
    <property type="component" value="Chromosome"/>
</dbReference>
<dbReference type="SUPFAM" id="SSF52540">
    <property type="entry name" value="P-loop containing nucleoside triphosphate hydrolases"/>
    <property type="match status" value="1"/>
</dbReference>
<evidence type="ECO:0000259" key="5">
    <source>
        <dbReference type="Pfam" id="PF17863"/>
    </source>
</evidence>